<evidence type="ECO:0000313" key="3">
    <source>
        <dbReference type="Proteomes" id="UP000564836"/>
    </source>
</evidence>
<dbReference type="EMBL" id="CP088280">
    <property type="protein sequence ID" value="UGX90365.1"/>
    <property type="molecule type" value="Genomic_DNA"/>
</dbReference>
<dbReference type="Proteomes" id="UP000564836">
    <property type="component" value="Chromosome"/>
</dbReference>
<gene>
    <name evidence="2" type="ORF">G6321_00031530</name>
    <name evidence="1" type="ORF">G6321_36745</name>
</gene>
<reference evidence="1" key="2">
    <citation type="submission" date="2020-06" db="EMBL/GenBank/DDBJ databases">
        <title>Whole Genome Sequence of Bradyrhizobium sp. Strain 323S2.</title>
        <authorList>
            <person name="Bromfield E.S.P."/>
        </authorList>
    </citation>
    <scope>NUCLEOTIDE SEQUENCE [LARGE SCALE GENOMIC DNA]</scope>
    <source>
        <strain evidence="1">323S2</strain>
    </source>
</reference>
<accession>A0A7Z0QHU9</accession>
<organism evidence="1">
    <name type="scientific">Bradyrhizobium barranii subsp. barranii</name>
    <dbReference type="NCBI Taxonomy" id="2823807"/>
    <lineage>
        <taxon>Bacteria</taxon>
        <taxon>Pseudomonadati</taxon>
        <taxon>Pseudomonadota</taxon>
        <taxon>Alphaproteobacteria</taxon>
        <taxon>Hyphomicrobiales</taxon>
        <taxon>Nitrobacteraceae</taxon>
        <taxon>Bradyrhizobium</taxon>
        <taxon>Bradyrhizobium barranii</taxon>
    </lineage>
</organism>
<evidence type="ECO:0000313" key="2">
    <source>
        <dbReference type="EMBL" id="UGX90365.1"/>
    </source>
</evidence>
<reference evidence="2 3" key="3">
    <citation type="journal article" date="2022" name="Int. J. Syst. Evol. Microbiol.">
        <title>Strains of Bradyrhizobium barranii sp. nov. associated with legumes native to Canada are symbionts of soybeans and belong to different subspecies (subsp. barranii subsp. nov. and subsp. apii subsp. nov.) and symbiovars (sv. glycinearum and sv. septentrionale).</title>
        <authorList>
            <person name="Bromfield E.S.P."/>
            <person name="Cloutier S."/>
            <person name="Wasai-Hara S."/>
            <person name="Minamisawa K."/>
        </authorList>
    </citation>
    <scope>NUCLEOTIDE SEQUENCE [LARGE SCALE GENOMIC DNA]</scope>
    <source>
        <strain evidence="2 3">323S2</strain>
    </source>
</reference>
<sequence>MLRPSPRRSFYVVVSWSGDAGQDWSWEIRRKRRPMGIRLREAGFRSHRAAHEAGRIALEDFLNGLVIERASRSAL</sequence>
<dbReference type="AlphaFoldDB" id="A0A7Z0QHU9"/>
<dbReference type="RefSeq" id="WP_166352109.1">
    <property type="nucleotide sequence ID" value="NZ_CP088280.1"/>
</dbReference>
<reference evidence="2 3" key="1">
    <citation type="journal article" date="2017" name="Syst. Appl. Microbiol.">
        <title>Soybeans inoculated with root zone soils of Canadian native legumes harbour diverse and novel Bradyrhizobium spp. that possess agricultural potential.</title>
        <authorList>
            <person name="Bromfield E.S.P."/>
            <person name="Cloutier S."/>
            <person name="Tambong J.T."/>
            <person name="Tran Thi T.V."/>
        </authorList>
    </citation>
    <scope>NUCLEOTIDE SEQUENCE [LARGE SCALE GENOMIC DNA]</scope>
    <source>
        <strain evidence="2 3">323S2</strain>
    </source>
</reference>
<proteinExistence type="predicted"/>
<dbReference type="EMBL" id="JACBFH010000001">
    <property type="protein sequence ID" value="NYY93735.1"/>
    <property type="molecule type" value="Genomic_DNA"/>
</dbReference>
<evidence type="ECO:0000313" key="1">
    <source>
        <dbReference type="EMBL" id="NYY93735.1"/>
    </source>
</evidence>
<name>A0A7Z0QHU9_9BRAD</name>
<protein>
    <submittedName>
        <fullName evidence="1">Uncharacterized protein</fullName>
    </submittedName>
</protein>